<evidence type="ECO:0000313" key="3">
    <source>
        <dbReference type="Proteomes" id="UP001176059"/>
    </source>
</evidence>
<evidence type="ECO:0000256" key="1">
    <source>
        <dbReference type="SAM" id="MobiDB-lite"/>
    </source>
</evidence>
<name>A0AA38JN00_9AGAR</name>
<accession>A0AA38JN00</accession>
<feature type="region of interest" description="Disordered" evidence="1">
    <location>
        <begin position="279"/>
        <end position="325"/>
    </location>
</feature>
<comment type="caution">
    <text evidence="2">The sequence shown here is derived from an EMBL/GenBank/DDBJ whole genome shotgun (WGS) entry which is preliminary data.</text>
</comment>
<keyword evidence="3" id="KW-1185">Reference proteome</keyword>
<gene>
    <name evidence="2" type="ORF">DFJ43DRAFT_1140037</name>
</gene>
<sequence length="325" mass="36405">MADVAHEWSEGFEIQSKQPKLRPELRGNDRSSVGTIEIRMDRMNGSSLRRVVQERVRTIMNSGSEVIEPWNRVRNQSKFELDLVANPETNRSVVRSFGCSIGMSGCSDSDRLARKSIRNEWLEPSKALARSADVGMEGCDEDEDGDMIVGKWRLVRNISEMSREVFGKLGLSDRKAKPFRIEIRKVPESPGIPISCGCKPEGHKTQFQLNGNVGMTEVVNQVGVNNDIQTYKVQLMDGQGKGDKGKKVRIELENKLSLSRDFSFQPESRSMSNRLRNTIEAAEAPTGAPWERSKFRGNDRNPNGPDERILTTPSGSGKGSDDYEQ</sequence>
<dbReference type="Proteomes" id="UP001176059">
    <property type="component" value="Unassembled WGS sequence"/>
</dbReference>
<proteinExistence type="predicted"/>
<organism evidence="2 3">
    <name type="scientific">Lentinula guzmanii</name>
    <dbReference type="NCBI Taxonomy" id="2804957"/>
    <lineage>
        <taxon>Eukaryota</taxon>
        <taxon>Fungi</taxon>
        <taxon>Dikarya</taxon>
        <taxon>Basidiomycota</taxon>
        <taxon>Agaricomycotina</taxon>
        <taxon>Agaricomycetes</taxon>
        <taxon>Agaricomycetidae</taxon>
        <taxon>Agaricales</taxon>
        <taxon>Marasmiineae</taxon>
        <taxon>Omphalotaceae</taxon>
        <taxon>Lentinula</taxon>
    </lineage>
</organism>
<feature type="region of interest" description="Disordered" evidence="1">
    <location>
        <begin position="1"/>
        <end position="28"/>
    </location>
</feature>
<dbReference type="EMBL" id="JANVFO010000039">
    <property type="protein sequence ID" value="KAJ3728203.1"/>
    <property type="molecule type" value="Genomic_DNA"/>
</dbReference>
<feature type="compositionally biased region" description="Basic and acidic residues" evidence="1">
    <location>
        <begin position="291"/>
        <end position="309"/>
    </location>
</feature>
<reference evidence="2" key="2">
    <citation type="journal article" date="2023" name="Proc. Natl. Acad. Sci. U.S.A.">
        <title>A global phylogenomic analysis of the shiitake genus Lentinula.</title>
        <authorList>
            <person name="Sierra-Patev S."/>
            <person name="Min B."/>
            <person name="Naranjo-Ortiz M."/>
            <person name="Looney B."/>
            <person name="Konkel Z."/>
            <person name="Slot J.C."/>
            <person name="Sakamoto Y."/>
            <person name="Steenwyk J.L."/>
            <person name="Rokas A."/>
            <person name="Carro J."/>
            <person name="Camarero S."/>
            <person name="Ferreira P."/>
            <person name="Molpeceres G."/>
            <person name="Ruiz-Duenas F.J."/>
            <person name="Serrano A."/>
            <person name="Henrissat B."/>
            <person name="Drula E."/>
            <person name="Hughes K.W."/>
            <person name="Mata J.L."/>
            <person name="Ishikawa N.K."/>
            <person name="Vargas-Isla R."/>
            <person name="Ushijima S."/>
            <person name="Smith C.A."/>
            <person name="Donoghue J."/>
            <person name="Ahrendt S."/>
            <person name="Andreopoulos W."/>
            <person name="He G."/>
            <person name="LaButti K."/>
            <person name="Lipzen A."/>
            <person name="Ng V."/>
            <person name="Riley R."/>
            <person name="Sandor L."/>
            <person name="Barry K."/>
            <person name="Martinez A.T."/>
            <person name="Xiao Y."/>
            <person name="Gibbons J.G."/>
            <person name="Terashima K."/>
            <person name="Grigoriev I.V."/>
            <person name="Hibbett D."/>
        </authorList>
    </citation>
    <scope>NUCLEOTIDE SEQUENCE</scope>
    <source>
        <strain evidence="2">ET3784</strain>
    </source>
</reference>
<evidence type="ECO:0000313" key="2">
    <source>
        <dbReference type="EMBL" id="KAJ3728203.1"/>
    </source>
</evidence>
<reference evidence="2" key="1">
    <citation type="submission" date="2022-08" db="EMBL/GenBank/DDBJ databases">
        <authorList>
            <consortium name="DOE Joint Genome Institute"/>
            <person name="Min B."/>
            <person name="Sierra-Patev S."/>
            <person name="Naranjo-Ortiz M."/>
            <person name="Looney B."/>
            <person name="Konkel Z."/>
            <person name="Slot J.C."/>
            <person name="Sakamoto Y."/>
            <person name="Steenwyk J.L."/>
            <person name="Rokas A."/>
            <person name="Carro J."/>
            <person name="Camarero S."/>
            <person name="Ferreira P."/>
            <person name="Molpeceres G."/>
            <person name="Ruiz-duenas F.J."/>
            <person name="Serrano A."/>
            <person name="Henrissat B."/>
            <person name="Drula E."/>
            <person name="Hughes K.W."/>
            <person name="Mata J.L."/>
            <person name="Ishikawa N.K."/>
            <person name="Vargas-Isla R."/>
            <person name="Ushijima S."/>
            <person name="Smith C.A."/>
            <person name="Ahrendt S."/>
            <person name="Andreopoulos W."/>
            <person name="He G."/>
            <person name="LaButti K."/>
            <person name="Lipzen A."/>
            <person name="Ng V."/>
            <person name="Riley R."/>
            <person name="Sandor L."/>
            <person name="Barry K."/>
            <person name="Martinez A.T."/>
            <person name="Xiao Y."/>
            <person name="Gibbons J.G."/>
            <person name="Terashima K."/>
            <person name="Hibbett D.S."/>
            <person name="Grigoriev I.V."/>
        </authorList>
    </citation>
    <scope>NUCLEOTIDE SEQUENCE</scope>
    <source>
        <strain evidence="2">ET3784</strain>
    </source>
</reference>
<protein>
    <submittedName>
        <fullName evidence="2">Uncharacterized protein</fullName>
    </submittedName>
</protein>
<dbReference type="AlphaFoldDB" id="A0AA38JN00"/>